<dbReference type="CDD" id="cd03571">
    <property type="entry name" value="ENTH"/>
    <property type="match status" value="1"/>
</dbReference>
<comment type="subcellular location">
    <subcellularLocation>
        <location evidence="1">Cytoplasmic vesicle</location>
        <location evidence="1">Clathrin-coated vesicle</location>
    </subcellularLocation>
</comment>
<dbReference type="STRING" id="564608.C1MV41"/>
<reference evidence="4 5" key="1">
    <citation type="journal article" date="2009" name="Science">
        <title>Green evolution and dynamic adaptations revealed by genomes of the marine picoeukaryotes Micromonas.</title>
        <authorList>
            <person name="Worden A.Z."/>
            <person name="Lee J.H."/>
            <person name="Mock T."/>
            <person name="Rouze P."/>
            <person name="Simmons M.P."/>
            <person name="Aerts A.L."/>
            <person name="Allen A.E."/>
            <person name="Cuvelier M.L."/>
            <person name="Derelle E."/>
            <person name="Everett M.V."/>
            <person name="Foulon E."/>
            <person name="Grimwood J."/>
            <person name="Gundlach H."/>
            <person name="Henrissat B."/>
            <person name="Napoli C."/>
            <person name="McDonald S.M."/>
            <person name="Parker M.S."/>
            <person name="Rombauts S."/>
            <person name="Salamov A."/>
            <person name="Von Dassow P."/>
            <person name="Badger J.H."/>
            <person name="Coutinho P.M."/>
            <person name="Demir E."/>
            <person name="Dubchak I."/>
            <person name="Gentemann C."/>
            <person name="Eikrem W."/>
            <person name="Gready J.E."/>
            <person name="John U."/>
            <person name="Lanier W."/>
            <person name="Lindquist E.A."/>
            <person name="Lucas S."/>
            <person name="Mayer K.F."/>
            <person name="Moreau H."/>
            <person name="Not F."/>
            <person name="Otillar R."/>
            <person name="Panaud O."/>
            <person name="Pangilinan J."/>
            <person name="Paulsen I."/>
            <person name="Piegu B."/>
            <person name="Poliakov A."/>
            <person name="Robbens S."/>
            <person name="Schmutz J."/>
            <person name="Toulza E."/>
            <person name="Wyss T."/>
            <person name="Zelensky A."/>
            <person name="Zhou K."/>
            <person name="Armbrust E.V."/>
            <person name="Bhattacharya D."/>
            <person name="Goodenough U.W."/>
            <person name="Van de Peer Y."/>
            <person name="Grigoriev I.V."/>
        </authorList>
    </citation>
    <scope>NUCLEOTIDE SEQUENCE [LARGE SCALE GENOMIC DNA]</scope>
    <source>
        <strain evidence="4 5">CCMP1545</strain>
    </source>
</reference>
<dbReference type="GO" id="GO:0006897">
    <property type="term" value="P:endocytosis"/>
    <property type="evidence" value="ECO:0007669"/>
    <property type="project" value="TreeGrafter"/>
</dbReference>
<dbReference type="Pfam" id="PF01417">
    <property type="entry name" value="ENTH"/>
    <property type="match status" value="1"/>
</dbReference>
<dbReference type="InterPro" id="IPR008942">
    <property type="entry name" value="ENTH_VHS"/>
</dbReference>
<dbReference type="InterPro" id="IPR013809">
    <property type="entry name" value="ENTH"/>
</dbReference>
<evidence type="ECO:0000256" key="1">
    <source>
        <dbReference type="ARBA" id="ARBA00004132"/>
    </source>
</evidence>
<dbReference type="OrthoDB" id="4033880at2759"/>
<name>C1MV41_MICPC</name>
<dbReference type="GeneID" id="9685044"/>
<dbReference type="AlphaFoldDB" id="C1MV41"/>
<dbReference type="RefSeq" id="XP_003059306.1">
    <property type="nucleotide sequence ID" value="XM_003059260.1"/>
</dbReference>
<gene>
    <name evidence="4" type="ORF">MICPUCDRAFT_7385</name>
</gene>
<dbReference type="PROSITE" id="PS50942">
    <property type="entry name" value="ENTH"/>
    <property type="match status" value="1"/>
</dbReference>
<dbReference type="GO" id="GO:0005886">
    <property type="term" value="C:plasma membrane"/>
    <property type="evidence" value="ECO:0007669"/>
    <property type="project" value="TreeGrafter"/>
</dbReference>
<dbReference type="GO" id="GO:0005543">
    <property type="term" value="F:phospholipid binding"/>
    <property type="evidence" value="ECO:0007669"/>
    <property type="project" value="TreeGrafter"/>
</dbReference>
<sequence>NDVEIAVMDATDNEKWGPHGADLKKIANLTRDRENLHYVMKTLRRRLEHRDEEWRHVYKALTVMEYLVAHGAEDCVRELRRDARDLERLSGFKYKEPNGRDQGINVRQKSQTIVTV</sequence>
<evidence type="ECO:0000313" key="5">
    <source>
        <dbReference type="Proteomes" id="UP000001876"/>
    </source>
</evidence>
<keyword evidence="2" id="KW-0968">Cytoplasmic vesicle</keyword>
<dbReference type="GO" id="GO:0030125">
    <property type="term" value="C:clathrin vesicle coat"/>
    <property type="evidence" value="ECO:0007669"/>
    <property type="project" value="TreeGrafter"/>
</dbReference>
<evidence type="ECO:0000256" key="2">
    <source>
        <dbReference type="ARBA" id="ARBA00023329"/>
    </source>
</evidence>
<dbReference type="Proteomes" id="UP000001876">
    <property type="component" value="Unassembled WGS sequence"/>
</dbReference>
<feature type="non-terminal residue" evidence="4">
    <location>
        <position position="1"/>
    </location>
</feature>
<keyword evidence="5" id="KW-1185">Reference proteome</keyword>
<proteinExistence type="predicted"/>
<dbReference type="SUPFAM" id="SSF48464">
    <property type="entry name" value="ENTH/VHS domain"/>
    <property type="match status" value="1"/>
</dbReference>
<dbReference type="OMA" id="LMSNIAD"/>
<protein>
    <submittedName>
        <fullName evidence="4">Predicted protein</fullName>
    </submittedName>
</protein>
<feature type="domain" description="ENTH" evidence="3">
    <location>
        <begin position="1"/>
        <end position="116"/>
    </location>
</feature>
<dbReference type="PANTHER" id="PTHR12276">
    <property type="entry name" value="EPSIN/ENT-RELATED"/>
    <property type="match status" value="1"/>
</dbReference>
<dbReference type="PANTHER" id="PTHR12276:SF45">
    <property type="entry name" value="CLATHRIN INTERACTOR 1"/>
    <property type="match status" value="1"/>
</dbReference>
<feature type="non-terminal residue" evidence="4">
    <location>
        <position position="116"/>
    </location>
</feature>
<organism evidence="5">
    <name type="scientific">Micromonas pusilla (strain CCMP1545)</name>
    <name type="common">Picoplanktonic green alga</name>
    <dbReference type="NCBI Taxonomy" id="564608"/>
    <lineage>
        <taxon>Eukaryota</taxon>
        <taxon>Viridiplantae</taxon>
        <taxon>Chlorophyta</taxon>
        <taxon>Mamiellophyceae</taxon>
        <taxon>Mamiellales</taxon>
        <taxon>Mamiellaceae</taxon>
        <taxon>Micromonas</taxon>
    </lineage>
</organism>
<dbReference type="SMART" id="SM00273">
    <property type="entry name" value="ENTH"/>
    <property type="match status" value="1"/>
</dbReference>
<dbReference type="GO" id="GO:0030276">
    <property type="term" value="F:clathrin binding"/>
    <property type="evidence" value="ECO:0007669"/>
    <property type="project" value="TreeGrafter"/>
</dbReference>
<dbReference type="Gene3D" id="1.25.40.90">
    <property type="match status" value="1"/>
</dbReference>
<accession>C1MV41</accession>
<dbReference type="GO" id="GO:0005768">
    <property type="term" value="C:endosome"/>
    <property type="evidence" value="ECO:0007669"/>
    <property type="project" value="TreeGrafter"/>
</dbReference>
<dbReference type="EMBL" id="GG663740">
    <property type="protein sequence ID" value="EEH56438.1"/>
    <property type="molecule type" value="Genomic_DNA"/>
</dbReference>
<evidence type="ECO:0000259" key="3">
    <source>
        <dbReference type="PROSITE" id="PS50942"/>
    </source>
</evidence>
<dbReference type="KEGG" id="mpp:MICPUCDRAFT_7385"/>
<dbReference type="eggNOG" id="KOG2056">
    <property type="taxonomic scope" value="Eukaryota"/>
</dbReference>
<evidence type="ECO:0000313" key="4">
    <source>
        <dbReference type="EMBL" id="EEH56438.1"/>
    </source>
</evidence>